<dbReference type="EMBL" id="MPUH01000087">
    <property type="protein sequence ID" value="OMJ91155.1"/>
    <property type="molecule type" value="Genomic_DNA"/>
</dbReference>
<protein>
    <submittedName>
        <fullName evidence="1">Uncharacterized protein</fullName>
    </submittedName>
</protein>
<sequence>MEDNVKSSKFGVLSPEPKRFSVQFSQTDCFYFARSQSCDTEQQFLISELSEILGANNFPTTNRKPSPLFSQFSKFPPSRSSINPIIFDEKFVELEYSLSTSDESGSDSDSVIHNY</sequence>
<comment type="caution">
    <text evidence="1">The sequence shown here is derived from an EMBL/GenBank/DDBJ whole genome shotgun (WGS) entry which is preliminary data.</text>
</comment>
<accession>A0A1R2CQ92</accession>
<gene>
    <name evidence="1" type="ORF">SteCoe_6322</name>
</gene>
<reference evidence="1 2" key="1">
    <citation type="submission" date="2016-11" db="EMBL/GenBank/DDBJ databases">
        <title>The macronuclear genome of Stentor coeruleus: a giant cell with tiny introns.</title>
        <authorList>
            <person name="Slabodnick M."/>
            <person name="Ruby J.G."/>
            <person name="Reiff S.B."/>
            <person name="Swart E.C."/>
            <person name="Gosai S."/>
            <person name="Prabakaran S."/>
            <person name="Witkowska E."/>
            <person name="Larue G.E."/>
            <person name="Fisher S."/>
            <person name="Freeman R.M."/>
            <person name="Gunawardena J."/>
            <person name="Chu W."/>
            <person name="Stover N.A."/>
            <person name="Gregory B.D."/>
            <person name="Nowacki M."/>
            <person name="Derisi J."/>
            <person name="Roy S.W."/>
            <person name="Marshall W.F."/>
            <person name="Sood P."/>
        </authorList>
    </citation>
    <scope>NUCLEOTIDE SEQUENCE [LARGE SCALE GENOMIC DNA]</scope>
    <source>
        <strain evidence="1">WM001</strain>
    </source>
</reference>
<name>A0A1R2CQ92_9CILI</name>
<dbReference type="Proteomes" id="UP000187209">
    <property type="component" value="Unassembled WGS sequence"/>
</dbReference>
<proteinExistence type="predicted"/>
<evidence type="ECO:0000313" key="2">
    <source>
        <dbReference type="Proteomes" id="UP000187209"/>
    </source>
</evidence>
<dbReference type="AlphaFoldDB" id="A0A1R2CQ92"/>
<keyword evidence="2" id="KW-1185">Reference proteome</keyword>
<evidence type="ECO:0000313" key="1">
    <source>
        <dbReference type="EMBL" id="OMJ91155.1"/>
    </source>
</evidence>
<organism evidence="1 2">
    <name type="scientific">Stentor coeruleus</name>
    <dbReference type="NCBI Taxonomy" id="5963"/>
    <lineage>
        <taxon>Eukaryota</taxon>
        <taxon>Sar</taxon>
        <taxon>Alveolata</taxon>
        <taxon>Ciliophora</taxon>
        <taxon>Postciliodesmatophora</taxon>
        <taxon>Heterotrichea</taxon>
        <taxon>Heterotrichida</taxon>
        <taxon>Stentoridae</taxon>
        <taxon>Stentor</taxon>
    </lineage>
</organism>